<feature type="active site" description="Charge relay system" evidence="5">
    <location>
        <position position="255"/>
    </location>
</feature>
<dbReference type="PRINTS" id="PR00723">
    <property type="entry name" value="SUBTILISIN"/>
</dbReference>
<evidence type="ECO:0000256" key="1">
    <source>
        <dbReference type="ARBA" id="ARBA00011073"/>
    </source>
</evidence>
<dbReference type="PROSITE" id="PS00137">
    <property type="entry name" value="SUBTILASE_HIS"/>
    <property type="match status" value="1"/>
</dbReference>
<evidence type="ECO:0000313" key="10">
    <source>
        <dbReference type="Proteomes" id="UP000823661"/>
    </source>
</evidence>
<proteinExistence type="inferred from homology"/>
<sequence length="893" mass="95383">MMKTYRIILSAAFASMLWACSVDEQMAPQTDGLTGQTASDEGVVPGVMTLKVSEDLADRLLEYADGQGVLNEDGIALLQIPGVNVTEAESAFLIGGRFEKRQRAAGLHRWFKVRYDSNVPVSKASGDAASVPGIEFAEPVMKVEPMAVEMNDPYYVEGYQWHYNNTGQHGFTAGIDIRLQEAWDTYGVFGDPSVIVGVVDRGVQFAHPDLADNMWVNEAELNGEPGVDDDGNGFVDDVYGYNFVYDNATIHPQNHGTHVAGTIAAVNNNGVGLCGVAGGYYPDQKGVRVMSLQLLEEGETQGGDTQKAFQYAAENGACIVNNSWGYAAEATSISAADKAAIDYFVENAGLDENGNQVGPMKGGLVIFAAGNYQMETGYPAQYDKTLAVAAVGPTGRYAYYTNYGDWVDICAPGGDDAVNHDFGGVFSTITGGVWGSDRGTSMAAPHVAGVAALILSTKTPEDGFTADNLYKLLVNTADPSIYEYNMNRSGMLGSGMLDAVAALGAALGTPDASPVTSFDMESDGNSIIFTLDEPENASYFYVYYDDSEFSADNLEDAKMKEFRVADLEYAADGRRTMTLSGLDFNTKYWCTVVSANVIGDESAAMEPKTISTKENRAPVITPDQEGDIVLTASGTVVRTYTIIEPDGQNFTREFSGTVDDAVELVSLTTRSVQLTINALYLEPGEYSCSITARDNTGEETGVATLEIPFTVLENNAPRFTGSKDIAIGGAGSTYTFNPYDCFYDKDGDRLTFNYNFTSPDIVSYTELENGLVEFTALKTGKVNVAITATDPRGEGVAGGISISVLDSGSATGDAGLSVYPNPARDYVKVRTSESGIYEVTVTSVSGSTVYSASTAISPSQPYEIDLTDVAPGTYSLVLRQDGKVVGSCSFVRI</sequence>
<evidence type="ECO:0000256" key="3">
    <source>
        <dbReference type="ARBA" id="ARBA00022801"/>
    </source>
</evidence>
<keyword evidence="3 5" id="KW-0378">Hydrolase</keyword>
<evidence type="ECO:0000256" key="5">
    <source>
        <dbReference type="PROSITE-ProRule" id="PRU01240"/>
    </source>
</evidence>
<dbReference type="AlphaFoldDB" id="A0A9D9EWK3"/>
<feature type="active site" description="Charge relay system" evidence="5">
    <location>
        <position position="200"/>
    </location>
</feature>
<dbReference type="PANTHER" id="PTHR43399:SF4">
    <property type="entry name" value="CELL WALL-ASSOCIATED PROTEASE"/>
    <property type="match status" value="1"/>
</dbReference>
<dbReference type="Pfam" id="PF00082">
    <property type="entry name" value="Peptidase_S8"/>
    <property type="match status" value="1"/>
</dbReference>
<keyword evidence="4 5" id="KW-0720">Serine protease</keyword>
<gene>
    <name evidence="9" type="ORF">IAC06_00930</name>
</gene>
<comment type="caution">
    <text evidence="9">The sequence shown here is derived from an EMBL/GenBank/DDBJ whole genome shotgun (WGS) entry which is preliminary data.</text>
</comment>
<feature type="active site" description="Charge relay system" evidence="5">
    <location>
        <position position="441"/>
    </location>
</feature>
<dbReference type="NCBIfam" id="TIGR04183">
    <property type="entry name" value="Por_Secre_tail"/>
    <property type="match status" value="1"/>
</dbReference>
<accession>A0A9D9EWK3</accession>
<feature type="chain" id="PRO_5038855765" evidence="6">
    <location>
        <begin position="20"/>
        <end position="893"/>
    </location>
</feature>
<dbReference type="GO" id="GO:0004252">
    <property type="term" value="F:serine-type endopeptidase activity"/>
    <property type="evidence" value="ECO:0007669"/>
    <property type="project" value="UniProtKB-UniRule"/>
</dbReference>
<dbReference type="PANTHER" id="PTHR43399">
    <property type="entry name" value="SUBTILISIN-RELATED"/>
    <property type="match status" value="1"/>
</dbReference>
<feature type="domain" description="Secretion system C-terminal sorting" evidence="8">
    <location>
        <begin position="818"/>
        <end position="883"/>
    </location>
</feature>
<dbReference type="PROSITE" id="PS51892">
    <property type="entry name" value="SUBTILASE"/>
    <property type="match status" value="1"/>
</dbReference>
<keyword evidence="6" id="KW-0732">Signal</keyword>
<dbReference type="Pfam" id="PF18962">
    <property type="entry name" value="Por_Secre_tail"/>
    <property type="match status" value="1"/>
</dbReference>
<dbReference type="InterPro" id="IPR051048">
    <property type="entry name" value="Peptidase_S8/S53_subtilisin"/>
</dbReference>
<dbReference type="InterPro" id="IPR022398">
    <property type="entry name" value="Peptidase_S8_His-AS"/>
</dbReference>
<dbReference type="InterPro" id="IPR026444">
    <property type="entry name" value="Secre_tail"/>
</dbReference>
<dbReference type="PROSITE" id="PS00138">
    <property type="entry name" value="SUBTILASE_SER"/>
    <property type="match status" value="1"/>
</dbReference>
<keyword evidence="2 5" id="KW-0645">Protease</keyword>
<dbReference type="Gene3D" id="3.40.50.200">
    <property type="entry name" value="Peptidase S8/S53 domain"/>
    <property type="match status" value="1"/>
</dbReference>
<protein>
    <submittedName>
        <fullName evidence="9">S8 family serine peptidase</fullName>
    </submittedName>
</protein>
<evidence type="ECO:0000256" key="6">
    <source>
        <dbReference type="SAM" id="SignalP"/>
    </source>
</evidence>
<evidence type="ECO:0000259" key="7">
    <source>
        <dbReference type="Pfam" id="PF00082"/>
    </source>
</evidence>
<name>A0A9D9EWK3_9BACT</name>
<organism evidence="9 10">
    <name type="scientific">Candidatus Cryptobacteroides intestinavium</name>
    <dbReference type="NCBI Taxonomy" id="2840766"/>
    <lineage>
        <taxon>Bacteria</taxon>
        <taxon>Pseudomonadati</taxon>
        <taxon>Bacteroidota</taxon>
        <taxon>Bacteroidia</taxon>
        <taxon>Bacteroidales</taxon>
        <taxon>Candidatus Cryptobacteroides</taxon>
    </lineage>
</organism>
<dbReference type="InterPro" id="IPR036852">
    <property type="entry name" value="Peptidase_S8/S53_dom_sf"/>
</dbReference>
<feature type="signal peptide" evidence="6">
    <location>
        <begin position="1"/>
        <end position="19"/>
    </location>
</feature>
<evidence type="ECO:0000256" key="2">
    <source>
        <dbReference type="ARBA" id="ARBA00022670"/>
    </source>
</evidence>
<evidence type="ECO:0000256" key="4">
    <source>
        <dbReference type="ARBA" id="ARBA00022825"/>
    </source>
</evidence>
<dbReference type="EMBL" id="JADIMI010000011">
    <property type="protein sequence ID" value="MBO8451434.1"/>
    <property type="molecule type" value="Genomic_DNA"/>
</dbReference>
<dbReference type="SUPFAM" id="SSF52743">
    <property type="entry name" value="Subtilisin-like"/>
    <property type="match status" value="1"/>
</dbReference>
<dbReference type="Proteomes" id="UP000823661">
    <property type="component" value="Unassembled WGS sequence"/>
</dbReference>
<dbReference type="InterPro" id="IPR023828">
    <property type="entry name" value="Peptidase_S8_Ser-AS"/>
</dbReference>
<dbReference type="GO" id="GO:0006508">
    <property type="term" value="P:proteolysis"/>
    <property type="evidence" value="ECO:0007669"/>
    <property type="project" value="UniProtKB-KW"/>
</dbReference>
<feature type="domain" description="Peptidase S8/S53" evidence="7">
    <location>
        <begin position="193"/>
        <end position="480"/>
    </location>
</feature>
<dbReference type="InterPro" id="IPR015500">
    <property type="entry name" value="Peptidase_S8_subtilisin-rel"/>
</dbReference>
<evidence type="ECO:0000313" key="9">
    <source>
        <dbReference type="EMBL" id="MBO8451434.1"/>
    </source>
</evidence>
<comment type="similarity">
    <text evidence="1 5">Belongs to the peptidase S8 family.</text>
</comment>
<reference evidence="9" key="2">
    <citation type="journal article" date="2021" name="PeerJ">
        <title>Extensive microbial diversity within the chicken gut microbiome revealed by metagenomics and culture.</title>
        <authorList>
            <person name="Gilroy R."/>
            <person name="Ravi A."/>
            <person name="Getino M."/>
            <person name="Pursley I."/>
            <person name="Horton D.L."/>
            <person name="Alikhan N.F."/>
            <person name="Baker D."/>
            <person name="Gharbi K."/>
            <person name="Hall N."/>
            <person name="Watson M."/>
            <person name="Adriaenssens E.M."/>
            <person name="Foster-Nyarko E."/>
            <person name="Jarju S."/>
            <person name="Secka A."/>
            <person name="Antonio M."/>
            <person name="Oren A."/>
            <person name="Chaudhuri R.R."/>
            <person name="La Ragione R."/>
            <person name="Hildebrand F."/>
            <person name="Pallen M.J."/>
        </authorList>
    </citation>
    <scope>NUCLEOTIDE SEQUENCE</scope>
    <source>
        <strain evidence="9">B1-20833</strain>
    </source>
</reference>
<reference evidence="9" key="1">
    <citation type="submission" date="2020-10" db="EMBL/GenBank/DDBJ databases">
        <authorList>
            <person name="Gilroy R."/>
        </authorList>
    </citation>
    <scope>NUCLEOTIDE SEQUENCE</scope>
    <source>
        <strain evidence="9">B1-20833</strain>
    </source>
</reference>
<dbReference type="InterPro" id="IPR000209">
    <property type="entry name" value="Peptidase_S8/S53_dom"/>
</dbReference>
<evidence type="ECO:0000259" key="8">
    <source>
        <dbReference type="Pfam" id="PF18962"/>
    </source>
</evidence>